<keyword evidence="6" id="KW-1133">Transmembrane helix</keyword>
<evidence type="ECO:0000313" key="8">
    <source>
        <dbReference type="EMBL" id="TWT67411.1"/>
    </source>
</evidence>
<dbReference type="Gene3D" id="1.10.510.10">
    <property type="entry name" value="Transferase(Phosphotransferase) domain 1"/>
    <property type="match status" value="1"/>
</dbReference>
<feature type="transmembrane region" description="Helical" evidence="6">
    <location>
        <begin position="366"/>
        <end position="385"/>
    </location>
</feature>
<reference evidence="8 9" key="1">
    <citation type="submission" date="2019-02" db="EMBL/GenBank/DDBJ databases">
        <title>Deep-cultivation of Planctomycetes and their phenomic and genomic characterization uncovers novel biology.</title>
        <authorList>
            <person name="Wiegand S."/>
            <person name="Jogler M."/>
            <person name="Boedeker C."/>
            <person name="Pinto D."/>
            <person name="Vollmers J."/>
            <person name="Rivas-Marin E."/>
            <person name="Kohn T."/>
            <person name="Peeters S.H."/>
            <person name="Heuer A."/>
            <person name="Rast P."/>
            <person name="Oberbeckmann S."/>
            <person name="Bunk B."/>
            <person name="Jeske O."/>
            <person name="Meyerdierks A."/>
            <person name="Storesund J.E."/>
            <person name="Kallscheuer N."/>
            <person name="Luecker S."/>
            <person name="Lage O.M."/>
            <person name="Pohl T."/>
            <person name="Merkel B.J."/>
            <person name="Hornburger P."/>
            <person name="Mueller R.-W."/>
            <person name="Bruemmer F."/>
            <person name="Labrenz M."/>
            <person name="Spormann A.M."/>
            <person name="Op Den Camp H."/>
            <person name="Overmann J."/>
            <person name="Amann R."/>
            <person name="Jetten M.S.M."/>
            <person name="Mascher T."/>
            <person name="Medema M.H."/>
            <person name="Devos D.P."/>
            <person name="Kaster A.-K."/>
            <person name="Ovreas L."/>
            <person name="Rohde M."/>
            <person name="Galperin M.Y."/>
            <person name="Jogler C."/>
        </authorList>
    </citation>
    <scope>NUCLEOTIDE SEQUENCE [LARGE SCALE GENOMIC DNA]</scope>
    <source>
        <strain evidence="8 9">CA85</strain>
    </source>
</reference>
<dbReference type="Gene3D" id="1.25.40.10">
    <property type="entry name" value="Tetratricopeptide repeat domain"/>
    <property type="match status" value="2"/>
</dbReference>
<dbReference type="SMART" id="SM00028">
    <property type="entry name" value="TPR"/>
    <property type="match status" value="5"/>
</dbReference>
<dbReference type="InterPro" id="IPR000719">
    <property type="entry name" value="Prot_kinase_dom"/>
</dbReference>
<evidence type="ECO:0000256" key="4">
    <source>
        <dbReference type="ARBA" id="ARBA00022840"/>
    </source>
</evidence>
<sequence length="769" mass="85579">MILDQATTDERLLVILDEYVERRSTGSIAHGDFLADCERRYPDGSIAERLPGLLASLDALHGFAPESECPPANASWESLVAKKIGDFEIQREIGRGGMGIVYEARQISLERIVALKVLPTSATLDQQQIARFIIEAQAAGGLHHPNIVPIYGAGIEEGVHCYSMQLIHGRSLDEFIYDEPPEIPRAIRWTLQAAEAIDHAHRCGVIHRDIKPSNLIVDRDSKVWVTDFGLARCRRTSGGDREGITGSGAVVGTLRYMSPEQAMGNPALVDHRSDIYSIGITLCEMLRGERFSEGDHVHVRRVNPLVSRDIETVLMKSVAAEPGERYLTAGDLAEDLRRVLAARPILARRPSLADRMTKWTLRHRRSVAISAITVLIALMTSLLAMTKFAQQKTALQAALLQSDQNLIAADRNLKQANANFQQTREVLDHFGLMAAERLRGVAGAESLREELVRDLLTYYERFADEVESAAELQNELAQTHLRAAKIIEEVGATRRALAAYERAATILAKLPSSPSNDHEIALCQNSIAILHAQHGKTAKAEAVYQEAIKRLTAINQPATLATVRGNLGLLLTSMNRDKEASREFELATEELSNGKDRGPLETLTAALIWNNLSHLLQADDLEQSLALNYKAIEALRGLTVQVANQKPMQTENTPHENMRALAMSLSNQASLLTRLDRPDDAIAAYQESITHFRELIEIMPMNVHYTEELAITYNNFGRLLYRQAGNEEARHAMTQARNLMQSLARRRPSEPRYLKALASMQQNLERFPK</sequence>
<keyword evidence="6" id="KW-0472">Membrane</keyword>
<keyword evidence="1 8" id="KW-0808">Transferase</keyword>
<keyword evidence="9" id="KW-1185">Reference proteome</keyword>
<gene>
    <name evidence="8" type="primary">prkC_7</name>
    <name evidence="8" type="ORF">CA85_22610</name>
</gene>
<dbReference type="SMART" id="SM00220">
    <property type="entry name" value="S_TKc"/>
    <property type="match status" value="1"/>
</dbReference>
<dbReference type="InterPro" id="IPR017441">
    <property type="entry name" value="Protein_kinase_ATP_BS"/>
</dbReference>
<keyword evidence="3 8" id="KW-0418">Kinase</keyword>
<dbReference type="AlphaFoldDB" id="A0A5C5XY16"/>
<evidence type="ECO:0000256" key="3">
    <source>
        <dbReference type="ARBA" id="ARBA00022777"/>
    </source>
</evidence>
<keyword evidence="4 5" id="KW-0067">ATP-binding</keyword>
<dbReference type="PROSITE" id="PS50011">
    <property type="entry name" value="PROTEIN_KINASE_DOM"/>
    <property type="match status" value="1"/>
</dbReference>
<dbReference type="GO" id="GO:0005524">
    <property type="term" value="F:ATP binding"/>
    <property type="evidence" value="ECO:0007669"/>
    <property type="project" value="UniProtKB-UniRule"/>
</dbReference>
<dbReference type="RefSeq" id="WP_146391286.1">
    <property type="nucleotide sequence ID" value="NZ_SJPK01000004.1"/>
</dbReference>
<dbReference type="GO" id="GO:0004674">
    <property type="term" value="F:protein serine/threonine kinase activity"/>
    <property type="evidence" value="ECO:0007669"/>
    <property type="project" value="UniProtKB-EC"/>
</dbReference>
<keyword evidence="2 5" id="KW-0547">Nucleotide-binding</keyword>
<dbReference type="PROSITE" id="PS00108">
    <property type="entry name" value="PROTEIN_KINASE_ST"/>
    <property type="match status" value="1"/>
</dbReference>
<evidence type="ECO:0000259" key="7">
    <source>
        <dbReference type="PROSITE" id="PS50011"/>
    </source>
</evidence>
<dbReference type="Proteomes" id="UP000318053">
    <property type="component" value="Unassembled WGS sequence"/>
</dbReference>
<name>A0A5C5XY16_9BACT</name>
<accession>A0A5C5XY16</accession>
<dbReference type="PANTHER" id="PTHR43289:SF6">
    <property type="entry name" value="SERINE_THREONINE-PROTEIN KINASE NEKL-3"/>
    <property type="match status" value="1"/>
</dbReference>
<organism evidence="8 9">
    <name type="scientific">Allorhodopirellula solitaria</name>
    <dbReference type="NCBI Taxonomy" id="2527987"/>
    <lineage>
        <taxon>Bacteria</taxon>
        <taxon>Pseudomonadati</taxon>
        <taxon>Planctomycetota</taxon>
        <taxon>Planctomycetia</taxon>
        <taxon>Pirellulales</taxon>
        <taxon>Pirellulaceae</taxon>
        <taxon>Allorhodopirellula</taxon>
    </lineage>
</organism>
<evidence type="ECO:0000256" key="5">
    <source>
        <dbReference type="PROSITE-ProRule" id="PRU10141"/>
    </source>
</evidence>
<dbReference type="SUPFAM" id="SSF48452">
    <property type="entry name" value="TPR-like"/>
    <property type="match status" value="1"/>
</dbReference>
<dbReference type="PROSITE" id="PS00107">
    <property type="entry name" value="PROTEIN_KINASE_ATP"/>
    <property type="match status" value="1"/>
</dbReference>
<dbReference type="OrthoDB" id="6111975at2"/>
<dbReference type="InterPro" id="IPR019734">
    <property type="entry name" value="TPR_rpt"/>
</dbReference>
<evidence type="ECO:0000313" key="9">
    <source>
        <dbReference type="Proteomes" id="UP000318053"/>
    </source>
</evidence>
<dbReference type="Pfam" id="PF00069">
    <property type="entry name" value="Pkinase"/>
    <property type="match status" value="1"/>
</dbReference>
<dbReference type="InterPro" id="IPR011990">
    <property type="entry name" value="TPR-like_helical_dom_sf"/>
</dbReference>
<dbReference type="PANTHER" id="PTHR43289">
    <property type="entry name" value="MITOGEN-ACTIVATED PROTEIN KINASE KINASE KINASE 20-RELATED"/>
    <property type="match status" value="1"/>
</dbReference>
<keyword evidence="6" id="KW-0812">Transmembrane</keyword>
<evidence type="ECO:0000256" key="2">
    <source>
        <dbReference type="ARBA" id="ARBA00022741"/>
    </source>
</evidence>
<feature type="domain" description="Protein kinase" evidence="7">
    <location>
        <begin position="87"/>
        <end position="346"/>
    </location>
</feature>
<evidence type="ECO:0000256" key="6">
    <source>
        <dbReference type="SAM" id="Phobius"/>
    </source>
</evidence>
<dbReference type="Gene3D" id="3.30.200.20">
    <property type="entry name" value="Phosphorylase Kinase, domain 1"/>
    <property type="match status" value="1"/>
</dbReference>
<dbReference type="SUPFAM" id="SSF56112">
    <property type="entry name" value="Protein kinase-like (PK-like)"/>
    <property type="match status" value="1"/>
</dbReference>
<feature type="binding site" evidence="5">
    <location>
        <position position="116"/>
    </location>
    <ligand>
        <name>ATP</name>
        <dbReference type="ChEBI" id="CHEBI:30616"/>
    </ligand>
</feature>
<dbReference type="InterPro" id="IPR008271">
    <property type="entry name" value="Ser/Thr_kinase_AS"/>
</dbReference>
<proteinExistence type="predicted"/>
<dbReference type="CDD" id="cd14014">
    <property type="entry name" value="STKc_PknB_like"/>
    <property type="match status" value="1"/>
</dbReference>
<evidence type="ECO:0000256" key="1">
    <source>
        <dbReference type="ARBA" id="ARBA00022679"/>
    </source>
</evidence>
<dbReference type="EC" id="2.7.11.1" evidence="8"/>
<comment type="caution">
    <text evidence="8">The sequence shown here is derived from an EMBL/GenBank/DDBJ whole genome shotgun (WGS) entry which is preliminary data.</text>
</comment>
<dbReference type="InterPro" id="IPR011009">
    <property type="entry name" value="Kinase-like_dom_sf"/>
</dbReference>
<protein>
    <submittedName>
        <fullName evidence="8">Serine/threonine-protein kinase PrkC</fullName>
        <ecNumber evidence="8">2.7.11.1</ecNumber>
    </submittedName>
</protein>
<dbReference type="EMBL" id="SJPK01000004">
    <property type="protein sequence ID" value="TWT67411.1"/>
    <property type="molecule type" value="Genomic_DNA"/>
</dbReference>